<dbReference type="RefSeq" id="WP_248050081.1">
    <property type="nucleotide sequence ID" value="NZ_CP118735.1"/>
</dbReference>
<name>A0AA97ADD1_9STRE</name>
<dbReference type="InterPro" id="IPR017946">
    <property type="entry name" value="PLC-like_Pdiesterase_TIM-brl"/>
</dbReference>
<dbReference type="PROSITE" id="PS51704">
    <property type="entry name" value="GP_PDE"/>
    <property type="match status" value="1"/>
</dbReference>
<dbReference type="GO" id="GO:0006629">
    <property type="term" value="P:lipid metabolic process"/>
    <property type="evidence" value="ECO:0007669"/>
    <property type="project" value="InterPro"/>
</dbReference>
<dbReference type="SUPFAM" id="SSF51695">
    <property type="entry name" value="PLC-like phosphodiesterases"/>
    <property type="match status" value="1"/>
</dbReference>
<gene>
    <name evidence="2" type="ORF">PW252_05910</name>
</gene>
<dbReference type="Pfam" id="PF03009">
    <property type="entry name" value="GDPD"/>
    <property type="match status" value="1"/>
</dbReference>
<dbReference type="PANTHER" id="PTHR46211">
    <property type="entry name" value="GLYCEROPHOSPHORYL DIESTER PHOSPHODIESTERASE"/>
    <property type="match status" value="1"/>
</dbReference>
<dbReference type="Gene3D" id="3.20.20.190">
    <property type="entry name" value="Phosphatidylinositol (PI) phosphodiesterase"/>
    <property type="match status" value="1"/>
</dbReference>
<protein>
    <submittedName>
        <fullName evidence="2">Glycerophosphodiester phosphodiesterase family protein</fullName>
    </submittedName>
</protein>
<dbReference type="AlphaFoldDB" id="A0AA97ADD1"/>
<accession>A0AA97ADD1</accession>
<proteinExistence type="predicted"/>
<evidence type="ECO:0000313" key="2">
    <source>
        <dbReference type="EMBL" id="WNY50121.1"/>
    </source>
</evidence>
<dbReference type="InterPro" id="IPR030395">
    <property type="entry name" value="GP_PDE_dom"/>
</dbReference>
<dbReference type="KEGG" id="sins:PW252_05910"/>
<organism evidence="2">
    <name type="scientific">Streptococcus iners</name>
    <dbReference type="NCBI Taxonomy" id="3028084"/>
    <lineage>
        <taxon>Bacteria</taxon>
        <taxon>Bacillati</taxon>
        <taxon>Bacillota</taxon>
        <taxon>Bacilli</taxon>
        <taxon>Lactobacillales</taxon>
        <taxon>Streptococcaceae</taxon>
        <taxon>Streptococcus</taxon>
    </lineage>
</organism>
<feature type="domain" description="GP-PDE" evidence="1">
    <location>
        <begin position="34"/>
        <end position="275"/>
    </location>
</feature>
<sequence>MMYWLLSILVFLLGLFFYLLAPRRKVVDFEPFLNWDYAHRGFHDNAGSAPENSLLAIQLAVEKGYGIEFDIRLTKDGQLVVFHDETLKRTSGIDQNIEELTYEELLSFSLFASKERIPLLSQILSTVAGRVPLIVELKSESMEVADLCRRTIAELDTYEGLFMVESFNPLVVAYFRKHRPNYFRGQLSGNLEGKKGVSYTVVRHLLSNVIARPDFVSYDHLYQNNLSLRLMKVIFGIPLICYTVKNPQEYEKNRSMFDLQIFEGFDPRQLNKKQE</sequence>
<evidence type="ECO:0000259" key="1">
    <source>
        <dbReference type="PROSITE" id="PS51704"/>
    </source>
</evidence>
<reference evidence="2" key="1">
    <citation type="submission" date="2023-02" db="EMBL/GenBank/DDBJ databases">
        <title>Streptococcus sp. Genome Sequencing and Assembly.</title>
        <authorList>
            <person name="Shore S.M."/>
            <person name="Nicholson T.L."/>
        </authorList>
    </citation>
    <scope>NUCLEOTIDE SEQUENCE</scope>
    <source>
        <strain evidence="2">29887</strain>
    </source>
</reference>
<dbReference type="EMBL" id="CP118735">
    <property type="protein sequence ID" value="WNY50121.1"/>
    <property type="molecule type" value="Genomic_DNA"/>
</dbReference>
<dbReference type="GO" id="GO:0008081">
    <property type="term" value="F:phosphoric diester hydrolase activity"/>
    <property type="evidence" value="ECO:0007669"/>
    <property type="project" value="InterPro"/>
</dbReference>
<dbReference type="PANTHER" id="PTHR46211:SF1">
    <property type="entry name" value="GLYCEROPHOSPHODIESTER PHOSPHODIESTERASE, CYTOPLASMIC"/>
    <property type="match status" value="1"/>
</dbReference>